<evidence type="ECO:0000313" key="1">
    <source>
        <dbReference type="EMBL" id="MBD2776647.1"/>
    </source>
</evidence>
<evidence type="ECO:0000313" key="2">
    <source>
        <dbReference type="Proteomes" id="UP000629098"/>
    </source>
</evidence>
<gene>
    <name evidence="1" type="ORF">ICL16_32495</name>
</gene>
<dbReference type="EMBL" id="JACXAE010000098">
    <property type="protein sequence ID" value="MBD2776647.1"/>
    <property type="molecule type" value="Genomic_DNA"/>
</dbReference>
<dbReference type="AlphaFoldDB" id="A0A8J6XV31"/>
<evidence type="ECO:0008006" key="3">
    <source>
        <dbReference type="Google" id="ProtNLM"/>
    </source>
</evidence>
<keyword evidence="2" id="KW-1185">Reference proteome</keyword>
<organism evidence="1 2">
    <name type="scientific">Iningainema tapete BLCC-T55</name>
    <dbReference type="NCBI Taxonomy" id="2748662"/>
    <lineage>
        <taxon>Bacteria</taxon>
        <taxon>Bacillati</taxon>
        <taxon>Cyanobacteriota</taxon>
        <taxon>Cyanophyceae</taxon>
        <taxon>Nostocales</taxon>
        <taxon>Scytonemataceae</taxon>
        <taxon>Iningainema tapete</taxon>
    </lineage>
</organism>
<accession>A0A8J6XV31</accession>
<proteinExistence type="predicted"/>
<protein>
    <recommendedName>
        <fullName evidence="3">Peptidase A2 domain-containing protein</fullName>
    </recommendedName>
</protein>
<sequence length="56" mass="6168">MVDKVRFGFTEINPELGALSTFPYLPLTLTYQNHSLSVSGLLDTGSSVNVLVLQQR</sequence>
<reference evidence="1" key="1">
    <citation type="submission" date="2020-09" db="EMBL/GenBank/DDBJ databases">
        <title>Iningainema tapete sp. nov. (Scytonemataceae, Cyanobacteria) from greenhouses in central Florida (USA) produces two types of nodularin with biosynthetic potential for microcystin-LR and anabaenopeptins.</title>
        <authorList>
            <person name="Berthold D.E."/>
            <person name="Lefler F.W."/>
            <person name="Huang I.-S."/>
            <person name="Abdulla H."/>
            <person name="Zimba P.V."/>
            <person name="Laughinghouse H.D. IV."/>
        </authorList>
    </citation>
    <scope>NUCLEOTIDE SEQUENCE</scope>
    <source>
        <strain evidence="1">BLCCT55</strain>
    </source>
</reference>
<name>A0A8J6XV31_9CYAN</name>
<dbReference type="RefSeq" id="WP_190835933.1">
    <property type="nucleotide sequence ID" value="NZ_CAWPPI010000098.1"/>
</dbReference>
<comment type="caution">
    <text evidence="1">The sequence shown here is derived from an EMBL/GenBank/DDBJ whole genome shotgun (WGS) entry which is preliminary data.</text>
</comment>
<dbReference type="Proteomes" id="UP000629098">
    <property type="component" value="Unassembled WGS sequence"/>
</dbReference>